<accession>A0ABU1T4I7</accession>
<keyword evidence="1" id="KW-1133">Transmembrane helix</keyword>
<evidence type="ECO:0000259" key="3">
    <source>
        <dbReference type="Pfam" id="PF14257"/>
    </source>
</evidence>
<feature type="signal peptide" evidence="2">
    <location>
        <begin position="1"/>
        <end position="17"/>
    </location>
</feature>
<keyword evidence="1" id="KW-0472">Membrane</keyword>
<name>A0ABU1T4I7_9SPHI</name>
<dbReference type="RefSeq" id="WP_310090717.1">
    <property type="nucleotide sequence ID" value="NZ_JAVDUU010000001.1"/>
</dbReference>
<dbReference type="Pfam" id="PF14257">
    <property type="entry name" value="DUF4349"/>
    <property type="match status" value="1"/>
</dbReference>
<dbReference type="EMBL" id="JAVDUU010000001">
    <property type="protein sequence ID" value="MDR6940274.1"/>
    <property type="molecule type" value="Genomic_DNA"/>
</dbReference>
<proteinExistence type="predicted"/>
<comment type="caution">
    <text evidence="4">The sequence shown here is derived from an EMBL/GenBank/DDBJ whole genome shotgun (WGS) entry which is preliminary data.</text>
</comment>
<dbReference type="Proteomes" id="UP001247620">
    <property type="component" value="Unassembled WGS sequence"/>
</dbReference>
<gene>
    <name evidence="4" type="ORF">J2W55_000102</name>
</gene>
<evidence type="ECO:0000256" key="2">
    <source>
        <dbReference type="SAM" id="SignalP"/>
    </source>
</evidence>
<evidence type="ECO:0000313" key="4">
    <source>
        <dbReference type="EMBL" id="MDR6940274.1"/>
    </source>
</evidence>
<keyword evidence="1" id="KW-0812">Transmembrane</keyword>
<feature type="transmembrane region" description="Helical" evidence="1">
    <location>
        <begin position="246"/>
        <end position="273"/>
    </location>
</feature>
<evidence type="ECO:0000256" key="1">
    <source>
        <dbReference type="SAM" id="Phobius"/>
    </source>
</evidence>
<sequence length="289" mass="32397">MKTRILMLPLAAGLLLGACKGSTPHYEAVNNNTADTAAVAADSSVVQKLVRAASMSFKVKNVQQTAEKITALTVKNNGMVMNHQMESTVRSSKDFRISDDSVNRVSSFNTTADMTVKIPSEHLEEFMTEVAHMGMYVTLRKMDIEDKSLDYLSAKLKLNNRRELVNQQKRGEVNIKNPVNVLLLKDNMVDGQVGNLKIDDAVKYSIVTLSFYQSNTVFQEHIANDDPSAYNLPFFNRLAEAFANGWYLFTGAILIAVNLWVFILAGIGIWILFRFYKRKYPILQGTIKS</sequence>
<keyword evidence="2" id="KW-0732">Signal</keyword>
<feature type="chain" id="PRO_5047336414" evidence="2">
    <location>
        <begin position="18"/>
        <end position="289"/>
    </location>
</feature>
<dbReference type="PROSITE" id="PS51257">
    <property type="entry name" value="PROKAR_LIPOPROTEIN"/>
    <property type="match status" value="1"/>
</dbReference>
<feature type="domain" description="DUF4349" evidence="3">
    <location>
        <begin position="47"/>
        <end position="167"/>
    </location>
</feature>
<protein>
    <submittedName>
        <fullName evidence="4">Cupredoxin-like copper-binding protein</fullName>
    </submittedName>
</protein>
<keyword evidence="5" id="KW-1185">Reference proteome</keyword>
<evidence type="ECO:0000313" key="5">
    <source>
        <dbReference type="Proteomes" id="UP001247620"/>
    </source>
</evidence>
<reference evidence="4 5" key="1">
    <citation type="submission" date="2023-07" db="EMBL/GenBank/DDBJ databases">
        <title>Sorghum-associated microbial communities from plants grown in Nebraska, USA.</title>
        <authorList>
            <person name="Schachtman D."/>
        </authorList>
    </citation>
    <scope>NUCLEOTIDE SEQUENCE [LARGE SCALE GENOMIC DNA]</scope>
    <source>
        <strain evidence="4 5">3262</strain>
    </source>
</reference>
<dbReference type="InterPro" id="IPR025645">
    <property type="entry name" value="DUF4349"/>
</dbReference>
<organism evidence="4 5">
    <name type="scientific">Mucilaginibacter pocheonensis</name>
    <dbReference type="NCBI Taxonomy" id="398050"/>
    <lineage>
        <taxon>Bacteria</taxon>
        <taxon>Pseudomonadati</taxon>
        <taxon>Bacteroidota</taxon>
        <taxon>Sphingobacteriia</taxon>
        <taxon>Sphingobacteriales</taxon>
        <taxon>Sphingobacteriaceae</taxon>
        <taxon>Mucilaginibacter</taxon>
    </lineage>
</organism>